<evidence type="ECO:0000313" key="1">
    <source>
        <dbReference type="EMBL" id="QCD89798.1"/>
    </source>
</evidence>
<name>A0A4D6LMV3_VIGUN</name>
<reference evidence="1 2" key="1">
    <citation type="submission" date="2019-04" db="EMBL/GenBank/DDBJ databases">
        <title>An improved genome assembly and genetic linkage map for asparagus bean, Vigna unguiculata ssp. sesquipedialis.</title>
        <authorList>
            <person name="Xia Q."/>
            <person name="Zhang R."/>
            <person name="Dong Y."/>
        </authorList>
    </citation>
    <scope>NUCLEOTIDE SEQUENCE [LARGE SCALE GENOMIC DNA]</scope>
    <source>
        <tissue evidence="1">Leaf</tissue>
    </source>
</reference>
<evidence type="ECO:0000313" key="2">
    <source>
        <dbReference type="Proteomes" id="UP000501690"/>
    </source>
</evidence>
<keyword evidence="2" id="KW-1185">Reference proteome</keyword>
<protein>
    <submittedName>
        <fullName evidence="1">Uncharacterized protein</fullName>
    </submittedName>
</protein>
<dbReference type="Proteomes" id="UP000501690">
    <property type="component" value="Linkage Group LG4"/>
</dbReference>
<proteinExistence type="predicted"/>
<organism evidence="1 2">
    <name type="scientific">Vigna unguiculata</name>
    <name type="common">Cowpea</name>
    <dbReference type="NCBI Taxonomy" id="3917"/>
    <lineage>
        <taxon>Eukaryota</taxon>
        <taxon>Viridiplantae</taxon>
        <taxon>Streptophyta</taxon>
        <taxon>Embryophyta</taxon>
        <taxon>Tracheophyta</taxon>
        <taxon>Spermatophyta</taxon>
        <taxon>Magnoliopsida</taxon>
        <taxon>eudicotyledons</taxon>
        <taxon>Gunneridae</taxon>
        <taxon>Pentapetalae</taxon>
        <taxon>rosids</taxon>
        <taxon>fabids</taxon>
        <taxon>Fabales</taxon>
        <taxon>Fabaceae</taxon>
        <taxon>Papilionoideae</taxon>
        <taxon>50 kb inversion clade</taxon>
        <taxon>NPAAA clade</taxon>
        <taxon>indigoferoid/millettioid clade</taxon>
        <taxon>Phaseoleae</taxon>
        <taxon>Vigna</taxon>
    </lineage>
</organism>
<dbReference type="AlphaFoldDB" id="A0A4D6LMV3"/>
<sequence>MQLRHTPQPPRPRLAAAAHVEKIAPVAPSSKSCHRSYSTVRDISIFSEPLTATNTAQARTSLTASHYVEPVHSRVVVDDIASMATTTSHLHLLRTYNSREQPANHTQPPLVALLVAITAMLDVVHHYTRRKFTISAPPAACNNHRASLQFASSPHATTVAISSSTTTP</sequence>
<accession>A0A4D6LMV3</accession>
<dbReference type="EMBL" id="CP039348">
    <property type="protein sequence ID" value="QCD89798.1"/>
    <property type="molecule type" value="Genomic_DNA"/>
</dbReference>
<gene>
    <name evidence="1" type="ORF">DEO72_LG4g747</name>
</gene>